<feature type="compositionally biased region" description="Basic and acidic residues" evidence="1">
    <location>
        <begin position="137"/>
        <end position="151"/>
    </location>
</feature>
<feature type="region of interest" description="Disordered" evidence="1">
    <location>
        <begin position="1"/>
        <end position="176"/>
    </location>
</feature>
<organism evidence="2 3">
    <name type="scientific">Anguilla anguilla</name>
    <name type="common">European freshwater eel</name>
    <name type="synonym">Muraena anguilla</name>
    <dbReference type="NCBI Taxonomy" id="7936"/>
    <lineage>
        <taxon>Eukaryota</taxon>
        <taxon>Metazoa</taxon>
        <taxon>Chordata</taxon>
        <taxon>Craniata</taxon>
        <taxon>Vertebrata</taxon>
        <taxon>Euteleostomi</taxon>
        <taxon>Actinopterygii</taxon>
        <taxon>Neopterygii</taxon>
        <taxon>Teleostei</taxon>
        <taxon>Anguilliformes</taxon>
        <taxon>Anguillidae</taxon>
        <taxon>Anguilla</taxon>
    </lineage>
</organism>
<feature type="compositionally biased region" description="Basic and acidic residues" evidence="1">
    <location>
        <begin position="98"/>
        <end position="117"/>
    </location>
</feature>
<evidence type="ECO:0000313" key="3">
    <source>
        <dbReference type="Proteomes" id="UP001044222"/>
    </source>
</evidence>
<dbReference type="EMBL" id="JAFIRN010000016">
    <property type="protein sequence ID" value="KAG5833597.1"/>
    <property type="molecule type" value="Genomic_DNA"/>
</dbReference>
<comment type="caution">
    <text evidence="2">The sequence shown here is derived from an EMBL/GenBank/DDBJ whole genome shotgun (WGS) entry which is preliminary data.</text>
</comment>
<accession>A0A9D3LM80</accession>
<feature type="non-terminal residue" evidence="2">
    <location>
        <position position="1"/>
    </location>
</feature>
<keyword evidence="3" id="KW-1185">Reference proteome</keyword>
<protein>
    <submittedName>
        <fullName evidence="2">Uncharacterized protein</fullName>
    </submittedName>
</protein>
<feature type="compositionally biased region" description="Basic and acidic residues" evidence="1">
    <location>
        <begin position="161"/>
        <end position="176"/>
    </location>
</feature>
<sequence length="176" mass="19182">ARTSGDTGEDSGPAHRATRGRLRARTSGDTGRTQGPHIGRHGEIQGPHSGRHGEIQGPHSGRHGEIQGPHSGDTGTQETRGDSGNQGGLRKPGGTQETRGDLDRGKADIQDRTETGHDNTGLGWTRLRGKQTARYWHNRETYKDRHRDKQAGRHTATPTDTQRDRQTGKARGEPNN</sequence>
<name>A0A9D3LM80_ANGAN</name>
<proteinExistence type="predicted"/>
<reference evidence="2" key="1">
    <citation type="submission" date="2021-01" db="EMBL/GenBank/DDBJ databases">
        <title>A chromosome-scale assembly of European eel, Anguilla anguilla.</title>
        <authorList>
            <person name="Henkel C."/>
            <person name="Jong-Raadsen S.A."/>
            <person name="Dufour S."/>
            <person name="Weltzien F.-A."/>
            <person name="Palstra A.P."/>
            <person name="Pelster B."/>
            <person name="Spaink H.P."/>
            <person name="Van Den Thillart G.E."/>
            <person name="Jansen H."/>
            <person name="Zahm M."/>
            <person name="Klopp C."/>
            <person name="Cedric C."/>
            <person name="Louis A."/>
            <person name="Berthelot C."/>
            <person name="Parey E."/>
            <person name="Roest Crollius H."/>
            <person name="Montfort J."/>
            <person name="Robinson-Rechavi M."/>
            <person name="Bucao C."/>
            <person name="Bouchez O."/>
            <person name="Gislard M."/>
            <person name="Lluch J."/>
            <person name="Milhes M."/>
            <person name="Lampietro C."/>
            <person name="Lopez Roques C."/>
            <person name="Donnadieu C."/>
            <person name="Braasch I."/>
            <person name="Desvignes T."/>
            <person name="Postlethwait J."/>
            <person name="Bobe J."/>
            <person name="Guiguen Y."/>
            <person name="Dirks R."/>
        </authorList>
    </citation>
    <scope>NUCLEOTIDE SEQUENCE</scope>
    <source>
        <strain evidence="2">Tag_6206</strain>
        <tissue evidence="2">Liver</tissue>
    </source>
</reference>
<gene>
    <name evidence="2" type="ORF">ANANG_G00277590</name>
</gene>
<dbReference type="Proteomes" id="UP001044222">
    <property type="component" value="Chromosome 16"/>
</dbReference>
<evidence type="ECO:0000256" key="1">
    <source>
        <dbReference type="SAM" id="MobiDB-lite"/>
    </source>
</evidence>
<evidence type="ECO:0000313" key="2">
    <source>
        <dbReference type="EMBL" id="KAG5833597.1"/>
    </source>
</evidence>
<dbReference type="AlphaFoldDB" id="A0A9D3LM80"/>